<evidence type="ECO:0000259" key="12">
    <source>
        <dbReference type="PROSITE" id="PS51177"/>
    </source>
</evidence>
<dbReference type="Gene3D" id="2.40.30.20">
    <property type="match status" value="2"/>
</dbReference>
<dbReference type="InterPro" id="IPR017938">
    <property type="entry name" value="Riboflavin_synthase-like_b-brl"/>
</dbReference>
<comment type="caution">
    <text evidence="13">The sequence shown here is derived from an EMBL/GenBank/DDBJ whole genome shotgun (WGS) entry which is preliminary data.</text>
</comment>
<evidence type="ECO:0000313" key="14">
    <source>
        <dbReference type="Proteomes" id="UP000249260"/>
    </source>
</evidence>
<evidence type="ECO:0000256" key="2">
    <source>
        <dbReference type="ARBA" id="ARBA00002803"/>
    </source>
</evidence>
<comment type="function">
    <text evidence="2">Catalyzes the dismutation of two molecules of 6,7-dimethyl-8-ribityllumazine, resulting in the formation of riboflavin and 5-amino-6-(D-ribitylamino)uracil.</text>
</comment>
<evidence type="ECO:0000256" key="9">
    <source>
        <dbReference type="ARBA" id="ARBA00022737"/>
    </source>
</evidence>
<evidence type="ECO:0000256" key="1">
    <source>
        <dbReference type="ARBA" id="ARBA00000968"/>
    </source>
</evidence>
<dbReference type="PIRSF" id="PIRSF000498">
    <property type="entry name" value="Riboflavin_syn_A"/>
    <property type="match status" value="1"/>
</dbReference>
<evidence type="ECO:0000256" key="7">
    <source>
        <dbReference type="ARBA" id="ARBA00022619"/>
    </source>
</evidence>
<dbReference type="PANTHER" id="PTHR21098">
    <property type="entry name" value="RIBOFLAVIN SYNTHASE ALPHA CHAIN"/>
    <property type="match status" value="1"/>
</dbReference>
<dbReference type="AlphaFoldDB" id="A0A328U4Q5"/>
<feature type="repeat" description="Lumazine-binding" evidence="11">
    <location>
        <begin position="98"/>
        <end position="195"/>
    </location>
</feature>
<evidence type="ECO:0000256" key="10">
    <source>
        <dbReference type="NCBIfam" id="TIGR00187"/>
    </source>
</evidence>
<protein>
    <recommendedName>
        <fullName evidence="6 10">Riboflavin synthase</fullName>
        <ecNumber evidence="5 10">2.5.1.9</ecNumber>
    </recommendedName>
</protein>
<name>A0A328U4Q5_9BACL</name>
<dbReference type="GO" id="GO:0009231">
    <property type="term" value="P:riboflavin biosynthetic process"/>
    <property type="evidence" value="ECO:0007669"/>
    <property type="project" value="UniProtKB-KW"/>
</dbReference>
<gene>
    <name evidence="13" type="ORF">DL346_13705</name>
</gene>
<dbReference type="GO" id="GO:0004746">
    <property type="term" value="F:riboflavin synthase activity"/>
    <property type="evidence" value="ECO:0007669"/>
    <property type="project" value="UniProtKB-UniRule"/>
</dbReference>
<comment type="subunit">
    <text evidence="4">Homotrimer.</text>
</comment>
<evidence type="ECO:0000256" key="8">
    <source>
        <dbReference type="ARBA" id="ARBA00022679"/>
    </source>
</evidence>
<dbReference type="InterPro" id="IPR023366">
    <property type="entry name" value="ATP_synth_asu-like_sf"/>
</dbReference>
<dbReference type="InterPro" id="IPR001783">
    <property type="entry name" value="Lumazine-bd"/>
</dbReference>
<dbReference type="SUPFAM" id="SSF63380">
    <property type="entry name" value="Riboflavin synthase domain-like"/>
    <property type="match status" value="2"/>
</dbReference>
<evidence type="ECO:0000256" key="11">
    <source>
        <dbReference type="PROSITE-ProRule" id="PRU00524"/>
    </source>
</evidence>
<keyword evidence="14" id="KW-1185">Reference proteome</keyword>
<dbReference type="FunFam" id="2.40.30.20:FF:000004">
    <property type="entry name" value="Riboflavin synthase, alpha subunit"/>
    <property type="match status" value="1"/>
</dbReference>
<keyword evidence="8 13" id="KW-0808">Transferase</keyword>
<dbReference type="CDD" id="cd00402">
    <property type="entry name" value="Riboflavin_synthase_like"/>
    <property type="match status" value="1"/>
</dbReference>
<dbReference type="RefSeq" id="WP_112882660.1">
    <property type="nucleotide sequence ID" value="NZ_QLUW01000002.1"/>
</dbReference>
<evidence type="ECO:0000313" key="13">
    <source>
        <dbReference type="EMBL" id="RAP76441.1"/>
    </source>
</evidence>
<sequence length="230" mass="24362">MFTGLIEEIGTLKKAHKQGEAMVLTIEAPHVLKDAAIGDSIAVNGVCLTVTELHGSSVFTVDVMPQTFRHTNLRDIRPGERVNLERAMKAGGRFGGHIVQGHVDGTGEVLARENDVNAVVFTIRPNDVGLMRYIIPQGSITLDGISLTVVHASDASFSVSIIPHTLRETALQVKQAGSVINVECDVLGKYVDHLLHFRGAGPGVDSSGGGRSAPAKSGITAAFLAENGFF</sequence>
<dbReference type="PANTHER" id="PTHR21098:SF12">
    <property type="entry name" value="RIBOFLAVIN SYNTHASE"/>
    <property type="match status" value="1"/>
</dbReference>
<evidence type="ECO:0000256" key="6">
    <source>
        <dbReference type="ARBA" id="ARBA00013950"/>
    </source>
</evidence>
<comment type="pathway">
    <text evidence="3">Cofactor biosynthesis; riboflavin biosynthesis; riboflavin from 2-hydroxy-3-oxobutyl phosphate and 5-amino-6-(D-ribitylamino)uracil: step 2/2.</text>
</comment>
<reference evidence="13 14" key="1">
    <citation type="submission" date="2018-06" db="EMBL/GenBank/DDBJ databases">
        <title>Paenibacillus montanisoli sp. nov., isolated from mountain area soil.</title>
        <authorList>
            <person name="Wu M."/>
        </authorList>
    </citation>
    <scope>NUCLEOTIDE SEQUENCE [LARGE SCALE GENOMIC DNA]</scope>
    <source>
        <strain evidence="13 14">RA17</strain>
    </source>
</reference>
<dbReference type="InterPro" id="IPR026017">
    <property type="entry name" value="Lumazine-bd_dom"/>
</dbReference>
<evidence type="ECO:0000256" key="4">
    <source>
        <dbReference type="ARBA" id="ARBA00011233"/>
    </source>
</evidence>
<comment type="catalytic activity">
    <reaction evidence="1">
        <text>2 6,7-dimethyl-8-(1-D-ribityl)lumazine + H(+) = 5-amino-6-(D-ribitylamino)uracil + riboflavin</text>
        <dbReference type="Rhea" id="RHEA:20772"/>
        <dbReference type="ChEBI" id="CHEBI:15378"/>
        <dbReference type="ChEBI" id="CHEBI:15934"/>
        <dbReference type="ChEBI" id="CHEBI:57986"/>
        <dbReference type="ChEBI" id="CHEBI:58201"/>
        <dbReference type="EC" id="2.5.1.9"/>
    </reaction>
</comment>
<dbReference type="FunFam" id="2.40.30.20:FF:000003">
    <property type="entry name" value="Riboflavin synthase, alpha subunit"/>
    <property type="match status" value="1"/>
</dbReference>
<organism evidence="13 14">
    <name type="scientific">Paenibacillus montanisoli</name>
    <dbReference type="NCBI Taxonomy" id="2081970"/>
    <lineage>
        <taxon>Bacteria</taxon>
        <taxon>Bacillati</taxon>
        <taxon>Bacillota</taxon>
        <taxon>Bacilli</taxon>
        <taxon>Bacillales</taxon>
        <taxon>Paenibacillaceae</taxon>
        <taxon>Paenibacillus</taxon>
    </lineage>
</organism>
<dbReference type="NCBIfam" id="TIGR00187">
    <property type="entry name" value="ribE"/>
    <property type="match status" value="1"/>
</dbReference>
<accession>A0A328U4Q5</accession>
<proteinExistence type="predicted"/>
<evidence type="ECO:0000256" key="3">
    <source>
        <dbReference type="ARBA" id="ARBA00004887"/>
    </source>
</evidence>
<feature type="domain" description="Lumazine-binding" evidence="12">
    <location>
        <begin position="1"/>
        <end position="97"/>
    </location>
</feature>
<dbReference type="EMBL" id="QLUW01000002">
    <property type="protein sequence ID" value="RAP76441.1"/>
    <property type="molecule type" value="Genomic_DNA"/>
</dbReference>
<dbReference type="OrthoDB" id="9788537at2"/>
<feature type="domain" description="Lumazine-binding" evidence="12">
    <location>
        <begin position="98"/>
        <end position="195"/>
    </location>
</feature>
<dbReference type="NCBIfam" id="NF009566">
    <property type="entry name" value="PRK13020.1"/>
    <property type="match status" value="1"/>
</dbReference>
<dbReference type="PROSITE" id="PS51177">
    <property type="entry name" value="LUMAZINE_BIND"/>
    <property type="match status" value="2"/>
</dbReference>
<dbReference type="EC" id="2.5.1.9" evidence="5 10"/>
<keyword evidence="9" id="KW-0677">Repeat</keyword>
<evidence type="ECO:0000256" key="5">
    <source>
        <dbReference type="ARBA" id="ARBA00012827"/>
    </source>
</evidence>
<dbReference type="Proteomes" id="UP000249260">
    <property type="component" value="Unassembled WGS sequence"/>
</dbReference>
<dbReference type="Pfam" id="PF00677">
    <property type="entry name" value="Lum_binding"/>
    <property type="match status" value="2"/>
</dbReference>
<dbReference type="NCBIfam" id="NF006767">
    <property type="entry name" value="PRK09289.1"/>
    <property type="match status" value="1"/>
</dbReference>
<feature type="repeat" description="Lumazine-binding" evidence="11">
    <location>
        <begin position="1"/>
        <end position="97"/>
    </location>
</feature>
<keyword evidence="7" id="KW-0686">Riboflavin biosynthesis</keyword>